<organism evidence="2 3">
    <name type="scientific">Paraburkholderia phenazinium</name>
    <dbReference type="NCBI Taxonomy" id="60549"/>
    <lineage>
        <taxon>Bacteria</taxon>
        <taxon>Pseudomonadati</taxon>
        <taxon>Pseudomonadota</taxon>
        <taxon>Betaproteobacteria</taxon>
        <taxon>Burkholderiales</taxon>
        <taxon>Burkholderiaceae</taxon>
        <taxon>Paraburkholderia</taxon>
    </lineage>
</organism>
<dbReference type="AlphaFoldDB" id="A0A1N6I3K6"/>
<keyword evidence="1" id="KW-0812">Transmembrane</keyword>
<keyword evidence="1" id="KW-0472">Membrane</keyword>
<evidence type="ECO:0000313" key="2">
    <source>
        <dbReference type="EMBL" id="SIO26579.1"/>
    </source>
</evidence>
<feature type="transmembrane region" description="Helical" evidence="1">
    <location>
        <begin position="20"/>
        <end position="41"/>
    </location>
</feature>
<dbReference type="Pfam" id="PF04964">
    <property type="entry name" value="Flp_Fap"/>
    <property type="match status" value="1"/>
</dbReference>
<accession>A0A1N6I3K6</accession>
<sequence length="65" mass="6706">MNTIINAVKNFVREEEGVAAIEYGLLAGLIAVMIIAGATTAGKQLNTLFTNIGAQLTTAAKNVNG</sequence>
<name>A0A1N6I3K6_9BURK</name>
<protein>
    <submittedName>
        <fullName evidence="2">Pilus assembly protein Flp/PilA</fullName>
    </submittedName>
</protein>
<reference evidence="2 3" key="1">
    <citation type="submission" date="2016-11" db="EMBL/GenBank/DDBJ databases">
        <authorList>
            <person name="Jaros S."/>
            <person name="Januszkiewicz K."/>
            <person name="Wedrychowicz H."/>
        </authorList>
    </citation>
    <scope>NUCLEOTIDE SEQUENCE [LARGE SCALE GENOMIC DNA]</scope>
    <source>
        <strain evidence="2 3">GAS86</strain>
    </source>
</reference>
<dbReference type="InterPro" id="IPR007047">
    <property type="entry name" value="Flp_Fap"/>
</dbReference>
<dbReference type="EMBL" id="FSRM01000001">
    <property type="protein sequence ID" value="SIO26579.1"/>
    <property type="molecule type" value="Genomic_DNA"/>
</dbReference>
<dbReference type="OrthoDB" id="5325135at2"/>
<evidence type="ECO:0000256" key="1">
    <source>
        <dbReference type="SAM" id="Phobius"/>
    </source>
</evidence>
<evidence type="ECO:0000313" key="3">
    <source>
        <dbReference type="Proteomes" id="UP000184693"/>
    </source>
</evidence>
<proteinExistence type="predicted"/>
<dbReference type="Proteomes" id="UP000184693">
    <property type="component" value="Unassembled WGS sequence"/>
</dbReference>
<keyword evidence="1" id="KW-1133">Transmembrane helix</keyword>
<dbReference type="RefSeq" id="WP_074265728.1">
    <property type="nucleotide sequence ID" value="NZ_FSRM01000001.1"/>
</dbReference>
<gene>
    <name evidence="2" type="ORF">SAMN05444168_3931</name>
</gene>